<protein>
    <submittedName>
        <fullName evidence="2">Uncharacterized protein</fullName>
    </submittedName>
</protein>
<proteinExistence type="predicted"/>
<dbReference type="Proteomes" id="UP000324222">
    <property type="component" value="Unassembled WGS sequence"/>
</dbReference>
<sequence length="52" mass="5938">MTCAWRDEALPCELSPDLYFMNYNFGRKVPTDDGNGERYAHVNEQVPATTGR</sequence>
<evidence type="ECO:0000313" key="3">
    <source>
        <dbReference type="Proteomes" id="UP000324222"/>
    </source>
</evidence>
<dbReference type="EMBL" id="VSRR010102846">
    <property type="protein sequence ID" value="MPC95599.1"/>
    <property type="molecule type" value="Genomic_DNA"/>
</dbReference>
<accession>A0A5B7JLC6</accession>
<name>A0A5B7JLC6_PORTR</name>
<dbReference type="AlphaFoldDB" id="A0A5B7JLC6"/>
<feature type="compositionally biased region" description="Basic and acidic residues" evidence="1">
    <location>
        <begin position="32"/>
        <end position="41"/>
    </location>
</feature>
<dbReference type="OrthoDB" id="6407151at2759"/>
<organism evidence="2 3">
    <name type="scientific">Portunus trituberculatus</name>
    <name type="common">Swimming crab</name>
    <name type="synonym">Neptunus trituberculatus</name>
    <dbReference type="NCBI Taxonomy" id="210409"/>
    <lineage>
        <taxon>Eukaryota</taxon>
        <taxon>Metazoa</taxon>
        <taxon>Ecdysozoa</taxon>
        <taxon>Arthropoda</taxon>
        <taxon>Crustacea</taxon>
        <taxon>Multicrustacea</taxon>
        <taxon>Malacostraca</taxon>
        <taxon>Eumalacostraca</taxon>
        <taxon>Eucarida</taxon>
        <taxon>Decapoda</taxon>
        <taxon>Pleocyemata</taxon>
        <taxon>Brachyura</taxon>
        <taxon>Eubrachyura</taxon>
        <taxon>Portunoidea</taxon>
        <taxon>Portunidae</taxon>
        <taxon>Portuninae</taxon>
        <taxon>Portunus</taxon>
    </lineage>
</organism>
<gene>
    <name evidence="2" type="ORF">E2C01_090817</name>
</gene>
<evidence type="ECO:0000313" key="2">
    <source>
        <dbReference type="EMBL" id="MPC95599.1"/>
    </source>
</evidence>
<feature type="region of interest" description="Disordered" evidence="1">
    <location>
        <begin position="32"/>
        <end position="52"/>
    </location>
</feature>
<comment type="caution">
    <text evidence="2">The sequence shown here is derived from an EMBL/GenBank/DDBJ whole genome shotgun (WGS) entry which is preliminary data.</text>
</comment>
<reference evidence="2 3" key="1">
    <citation type="submission" date="2019-05" db="EMBL/GenBank/DDBJ databases">
        <title>Another draft genome of Portunus trituberculatus and its Hox gene families provides insights of decapod evolution.</title>
        <authorList>
            <person name="Jeong J.-H."/>
            <person name="Song I."/>
            <person name="Kim S."/>
            <person name="Choi T."/>
            <person name="Kim D."/>
            <person name="Ryu S."/>
            <person name="Kim W."/>
        </authorList>
    </citation>
    <scope>NUCLEOTIDE SEQUENCE [LARGE SCALE GENOMIC DNA]</scope>
    <source>
        <tissue evidence="2">Muscle</tissue>
    </source>
</reference>
<evidence type="ECO:0000256" key="1">
    <source>
        <dbReference type="SAM" id="MobiDB-lite"/>
    </source>
</evidence>
<keyword evidence="3" id="KW-1185">Reference proteome</keyword>